<evidence type="ECO:0000256" key="7">
    <source>
        <dbReference type="ARBA" id="ARBA00023163"/>
    </source>
</evidence>
<dbReference type="SUPFAM" id="SSF52172">
    <property type="entry name" value="CheY-like"/>
    <property type="match status" value="1"/>
</dbReference>
<name>A0A5B7YFP6_9ALTE</name>
<sequence length="450" mass="49842">MSESVKANPQLLLVDDDKSLLRLLTIRLEGEGFGVTAVEDGQAALKKIRSEEYDVVLSDLRMPGLDGLSLFEEIMGIRKDIPVILMTAHGTISDAVAATQRGVFGFLPKPVDHDELRNLLNKALSQSQAAQPGEWCQDIITRAPEMTNVLDQAYRIAQREVSVLISGASGTGKELLANAIHRASNRSDMPFVAINCGALPENLLESELFGHAKGAFTGAVQAAPGLFREANGGTLFLDEIGDMPMTLQVKLLRALQERQIRPVGSSKHVDIDVRIISATHKDLHKEMEEGTFREDLYYRLNVVNLKLPSLKERSEDIPLLARTLLQQSGQRHGVNVTQFSDDAMQHLVKSDWPGNVRQLVNVVEQCVALTQTPVIPLHLVEQALSATKQSWPTLTEARDAFEQQYLYKLLKMTDGNVTRAAELAGRNRTDMHKLMKKHELDAGDFRNSSE</sequence>
<keyword evidence="12" id="KW-1185">Reference proteome</keyword>
<dbReference type="Pfam" id="PF00072">
    <property type="entry name" value="Response_reg"/>
    <property type="match status" value="1"/>
</dbReference>
<dbReference type="CDD" id="cd00009">
    <property type="entry name" value="AAA"/>
    <property type="match status" value="1"/>
</dbReference>
<dbReference type="InterPro" id="IPR058031">
    <property type="entry name" value="AAA_lid_NorR"/>
</dbReference>
<organism evidence="11 12">
    <name type="scientific">Salinimonas iocasae</name>
    <dbReference type="NCBI Taxonomy" id="2572577"/>
    <lineage>
        <taxon>Bacteria</taxon>
        <taxon>Pseudomonadati</taxon>
        <taxon>Pseudomonadota</taxon>
        <taxon>Gammaproteobacteria</taxon>
        <taxon>Alteromonadales</taxon>
        <taxon>Alteromonadaceae</taxon>
        <taxon>Alteromonas/Salinimonas group</taxon>
        <taxon>Salinimonas</taxon>
    </lineage>
</organism>
<dbReference type="PANTHER" id="PTHR32071:SF116">
    <property type="entry name" value="TRANSCRIPTIONAL REGULATORY PROTEIN GLRR"/>
    <property type="match status" value="1"/>
</dbReference>
<dbReference type="PROSITE" id="PS50045">
    <property type="entry name" value="SIGMA54_INTERACT_4"/>
    <property type="match status" value="1"/>
</dbReference>
<protein>
    <submittedName>
        <fullName evidence="11">Response regulator</fullName>
    </submittedName>
</protein>
<dbReference type="InterPro" id="IPR025944">
    <property type="entry name" value="Sigma_54_int_dom_CS"/>
</dbReference>
<dbReference type="SMART" id="SM00382">
    <property type="entry name" value="AAA"/>
    <property type="match status" value="1"/>
</dbReference>
<feature type="domain" description="Response regulatory" evidence="10">
    <location>
        <begin position="10"/>
        <end position="124"/>
    </location>
</feature>
<gene>
    <name evidence="11" type="ORF">FBQ74_11585</name>
</gene>
<evidence type="ECO:0000256" key="2">
    <source>
        <dbReference type="ARBA" id="ARBA00022741"/>
    </source>
</evidence>
<evidence type="ECO:0000259" key="10">
    <source>
        <dbReference type="PROSITE" id="PS50110"/>
    </source>
</evidence>
<dbReference type="InterPro" id="IPR009057">
    <property type="entry name" value="Homeodomain-like_sf"/>
</dbReference>
<evidence type="ECO:0000259" key="9">
    <source>
        <dbReference type="PROSITE" id="PS50045"/>
    </source>
</evidence>
<evidence type="ECO:0000256" key="8">
    <source>
        <dbReference type="PROSITE-ProRule" id="PRU00169"/>
    </source>
</evidence>
<dbReference type="SUPFAM" id="SSF52540">
    <property type="entry name" value="P-loop containing nucleoside triphosphate hydrolases"/>
    <property type="match status" value="1"/>
</dbReference>
<dbReference type="RefSeq" id="WP_139756815.1">
    <property type="nucleotide sequence ID" value="NZ_CP039852.1"/>
</dbReference>
<dbReference type="InterPro" id="IPR002078">
    <property type="entry name" value="Sigma_54_int"/>
</dbReference>
<dbReference type="PROSITE" id="PS50110">
    <property type="entry name" value="RESPONSE_REGULATORY"/>
    <property type="match status" value="1"/>
</dbReference>
<dbReference type="GO" id="GO:0000160">
    <property type="term" value="P:phosphorelay signal transduction system"/>
    <property type="evidence" value="ECO:0007669"/>
    <property type="project" value="UniProtKB-KW"/>
</dbReference>
<evidence type="ECO:0000313" key="11">
    <source>
        <dbReference type="EMBL" id="QCZ94073.1"/>
    </source>
</evidence>
<dbReference type="Proteomes" id="UP000304912">
    <property type="component" value="Chromosome"/>
</dbReference>
<dbReference type="GO" id="GO:0006355">
    <property type="term" value="P:regulation of DNA-templated transcription"/>
    <property type="evidence" value="ECO:0007669"/>
    <property type="project" value="InterPro"/>
</dbReference>
<dbReference type="Pfam" id="PF00158">
    <property type="entry name" value="Sigma54_activat"/>
    <property type="match status" value="1"/>
</dbReference>
<keyword evidence="2" id="KW-0547">Nucleotide-binding</keyword>
<dbReference type="EMBL" id="CP039852">
    <property type="protein sequence ID" value="QCZ94073.1"/>
    <property type="molecule type" value="Genomic_DNA"/>
</dbReference>
<evidence type="ECO:0000256" key="5">
    <source>
        <dbReference type="ARBA" id="ARBA00023015"/>
    </source>
</evidence>
<dbReference type="Gene3D" id="1.10.8.60">
    <property type="match status" value="1"/>
</dbReference>
<dbReference type="Gene3D" id="1.10.10.60">
    <property type="entry name" value="Homeodomain-like"/>
    <property type="match status" value="1"/>
</dbReference>
<dbReference type="OrthoDB" id="9804019at2"/>
<dbReference type="Gene3D" id="3.40.50.300">
    <property type="entry name" value="P-loop containing nucleotide triphosphate hydrolases"/>
    <property type="match status" value="1"/>
</dbReference>
<dbReference type="GO" id="GO:0003677">
    <property type="term" value="F:DNA binding"/>
    <property type="evidence" value="ECO:0007669"/>
    <property type="project" value="UniProtKB-KW"/>
</dbReference>
<keyword evidence="7" id="KW-0804">Transcription</keyword>
<evidence type="ECO:0000313" key="12">
    <source>
        <dbReference type="Proteomes" id="UP000304912"/>
    </source>
</evidence>
<keyword evidence="6" id="KW-0238">DNA-binding</keyword>
<dbReference type="Gene3D" id="3.40.50.2300">
    <property type="match status" value="1"/>
</dbReference>
<evidence type="ECO:0000256" key="3">
    <source>
        <dbReference type="ARBA" id="ARBA00022840"/>
    </source>
</evidence>
<feature type="modified residue" description="4-aspartylphosphate" evidence="8">
    <location>
        <position position="59"/>
    </location>
</feature>
<feature type="domain" description="Sigma-54 factor interaction" evidence="9">
    <location>
        <begin position="139"/>
        <end position="368"/>
    </location>
</feature>
<keyword evidence="5" id="KW-0805">Transcription regulation</keyword>
<accession>A0A5B7YFP6</accession>
<dbReference type="PROSITE" id="PS00676">
    <property type="entry name" value="SIGMA54_INTERACT_2"/>
    <property type="match status" value="1"/>
</dbReference>
<dbReference type="PROSITE" id="PS00688">
    <property type="entry name" value="SIGMA54_INTERACT_3"/>
    <property type="match status" value="1"/>
</dbReference>
<dbReference type="FunFam" id="3.40.50.2300:FF:000018">
    <property type="entry name" value="DNA-binding transcriptional regulator NtrC"/>
    <property type="match status" value="1"/>
</dbReference>
<keyword evidence="4" id="KW-0902">Two-component regulatory system</keyword>
<dbReference type="FunFam" id="3.40.50.300:FF:000006">
    <property type="entry name" value="DNA-binding transcriptional regulator NtrC"/>
    <property type="match status" value="1"/>
</dbReference>
<dbReference type="InterPro" id="IPR003593">
    <property type="entry name" value="AAA+_ATPase"/>
</dbReference>
<dbReference type="InterPro" id="IPR027417">
    <property type="entry name" value="P-loop_NTPase"/>
</dbReference>
<reference evidence="11 12" key="1">
    <citation type="submission" date="2019-04" db="EMBL/GenBank/DDBJ databases">
        <title>Salinimonas iocasae sp. nov., a halophilic bacterium isolated from the outer tube casing of tubeworms in Okinawa Trough.</title>
        <authorList>
            <person name="Zhang H."/>
            <person name="Wang H."/>
            <person name="Li C."/>
        </authorList>
    </citation>
    <scope>NUCLEOTIDE SEQUENCE [LARGE SCALE GENOMIC DNA]</scope>
    <source>
        <strain evidence="11 12">KX18D6</strain>
    </source>
</reference>
<dbReference type="AlphaFoldDB" id="A0A5B7YFP6"/>
<dbReference type="InterPro" id="IPR001789">
    <property type="entry name" value="Sig_transdc_resp-reg_receiver"/>
</dbReference>
<evidence type="ECO:0000256" key="6">
    <source>
        <dbReference type="ARBA" id="ARBA00023125"/>
    </source>
</evidence>
<evidence type="ECO:0000256" key="4">
    <source>
        <dbReference type="ARBA" id="ARBA00023012"/>
    </source>
</evidence>
<keyword evidence="3" id="KW-0067">ATP-binding</keyword>
<keyword evidence="1 8" id="KW-0597">Phosphoprotein</keyword>
<dbReference type="SMART" id="SM00448">
    <property type="entry name" value="REC"/>
    <property type="match status" value="1"/>
</dbReference>
<dbReference type="PANTHER" id="PTHR32071">
    <property type="entry name" value="TRANSCRIPTIONAL REGULATORY PROTEIN"/>
    <property type="match status" value="1"/>
</dbReference>
<dbReference type="GO" id="GO:0005524">
    <property type="term" value="F:ATP binding"/>
    <property type="evidence" value="ECO:0007669"/>
    <property type="project" value="UniProtKB-KW"/>
</dbReference>
<dbReference type="InterPro" id="IPR025943">
    <property type="entry name" value="Sigma_54_int_dom_ATP-bd_2"/>
</dbReference>
<proteinExistence type="predicted"/>
<dbReference type="InterPro" id="IPR011006">
    <property type="entry name" value="CheY-like_superfamily"/>
</dbReference>
<dbReference type="Pfam" id="PF25601">
    <property type="entry name" value="AAA_lid_14"/>
    <property type="match status" value="1"/>
</dbReference>
<evidence type="ECO:0000256" key="1">
    <source>
        <dbReference type="ARBA" id="ARBA00022553"/>
    </source>
</evidence>
<dbReference type="SUPFAM" id="SSF46689">
    <property type="entry name" value="Homeodomain-like"/>
    <property type="match status" value="1"/>
</dbReference>
<dbReference type="KEGG" id="salk:FBQ74_11585"/>